<organism evidence="1 2">
    <name type="scientific">Melastoma candidum</name>
    <dbReference type="NCBI Taxonomy" id="119954"/>
    <lineage>
        <taxon>Eukaryota</taxon>
        <taxon>Viridiplantae</taxon>
        <taxon>Streptophyta</taxon>
        <taxon>Embryophyta</taxon>
        <taxon>Tracheophyta</taxon>
        <taxon>Spermatophyta</taxon>
        <taxon>Magnoliopsida</taxon>
        <taxon>eudicotyledons</taxon>
        <taxon>Gunneridae</taxon>
        <taxon>Pentapetalae</taxon>
        <taxon>rosids</taxon>
        <taxon>malvids</taxon>
        <taxon>Myrtales</taxon>
        <taxon>Melastomataceae</taxon>
        <taxon>Melastomatoideae</taxon>
        <taxon>Melastomateae</taxon>
        <taxon>Melastoma</taxon>
    </lineage>
</organism>
<comment type="caution">
    <text evidence="1">The sequence shown here is derived from an EMBL/GenBank/DDBJ whole genome shotgun (WGS) entry which is preliminary data.</text>
</comment>
<dbReference type="Proteomes" id="UP001057402">
    <property type="component" value="Chromosome 2"/>
</dbReference>
<protein>
    <submittedName>
        <fullName evidence="1">Uncharacterized protein</fullName>
    </submittedName>
</protein>
<proteinExistence type="predicted"/>
<reference evidence="2" key="1">
    <citation type="journal article" date="2023" name="Front. Plant Sci.">
        <title>Chromosomal-level genome assembly of Melastoma candidum provides insights into trichome evolution.</title>
        <authorList>
            <person name="Zhong Y."/>
            <person name="Wu W."/>
            <person name="Sun C."/>
            <person name="Zou P."/>
            <person name="Liu Y."/>
            <person name="Dai S."/>
            <person name="Zhou R."/>
        </authorList>
    </citation>
    <scope>NUCLEOTIDE SEQUENCE [LARGE SCALE GENOMIC DNA]</scope>
</reference>
<evidence type="ECO:0000313" key="2">
    <source>
        <dbReference type="Proteomes" id="UP001057402"/>
    </source>
</evidence>
<evidence type="ECO:0000313" key="1">
    <source>
        <dbReference type="EMBL" id="KAI4384180.1"/>
    </source>
</evidence>
<keyword evidence="2" id="KW-1185">Reference proteome</keyword>
<gene>
    <name evidence="1" type="ORF">MLD38_002368</name>
</gene>
<sequence length="569" mass="62303">MALNFSQRPIFPPHLSEDALVSPIRLVDGCIVNNGVVENGNIGRRGDDYGMCRSGGANCCQDSDVFDFLPADPFGMDISSTFTAITGWLEDLEMSNVGYVGNVGVGVDGDNPFFAGLNLLWNNAMAMKIRPFPALAHSSGFSNRYTSLYGVYPDIVGMQNLSEDVGSSSGAVNSGCYVDFREGQNSPSYVGGLGAETVFEGSYNCIDSRNSSSLVGRGSESVPGHESIRSCNDSMRCGRGHDAVDVSLAVNVDDPGYDCEMRENSGKEAGSCFREPNGSYPAGSDGTPHYALYLALGYLGVRDLLSVERVCRSLRLAVQTENSLWRSIHVHQPLNEKITDEVLLQLTDKARGKLECLSLVECPRITDDGLRRVLKRNPELRKLSVPGCTRLSIQGLLESLRTLRLLGTLNLKHVHIGGIYGVTEEQFDELKLLLGMEGEMQPGDHKPHFYQRGNLYLPCEDDRVIDIEMCPRCQKARLVYDCPDEACMVKDAASQVCRACTLCIARCFQCGRCINDMEYEETFCLELLCSNCSNQESMKHPGTAGRFIAPSERAALDVDHQDDGISFCG</sequence>
<dbReference type="EMBL" id="CM042881">
    <property type="protein sequence ID" value="KAI4384180.1"/>
    <property type="molecule type" value="Genomic_DNA"/>
</dbReference>
<accession>A0ACB9RYK2</accession>
<name>A0ACB9RYK2_9MYRT</name>